<organism evidence="1 2">
    <name type="scientific">Enterobacter cloacae</name>
    <dbReference type="NCBI Taxonomy" id="550"/>
    <lineage>
        <taxon>Bacteria</taxon>
        <taxon>Pseudomonadati</taxon>
        <taxon>Pseudomonadota</taxon>
        <taxon>Gammaproteobacteria</taxon>
        <taxon>Enterobacterales</taxon>
        <taxon>Enterobacteriaceae</taxon>
        <taxon>Enterobacter</taxon>
        <taxon>Enterobacter cloacae complex</taxon>
    </lineage>
</organism>
<name>A0A7H8UFX9_ENTCL</name>
<dbReference type="AlphaFoldDB" id="A0A7H8UFX9"/>
<dbReference type="Proteomes" id="UP000509421">
    <property type="component" value="Chromosome"/>
</dbReference>
<evidence type="ECO:0000313" key="2">
    <source>
        <dbReference type="Proteomes" id="UP000509421"/>
    </source>
</evidence>
<sequence length="267" mass="29335">MATMSINSGFEPRKIDHSILHSVTTAVSDGLRTIKRGFLSCLECVANSLETMGRSVQSGLRHVASAISSLVPNKSKTAGNPKLNNIQPAAAEELRLAMTERMDKNPDYMVGMFRESLELDKIRTINAALKQPGKMADAIRSGDISGTNAAVCVKRWLGETVGENKLTAVEIESLNKFKDDPQAVQTLVSSRFGADAQRYDVFCSLLSVPQRYKEICYAEGVDNKSPYNLTVLTNAGLPLQIFSHEAYMRDPAKCNDALFVLMEHCSR</sequence>
<proteinExistence type="predicted"/>
<accession>A0A7H8UFX9</accession>
<dbReference type="RefSeq" id="WP_176610118.1">
    <property type="nucleotide sequence ID" value="NZ_CP056117.1"/>
</dbReference>
<reference evidence="1 2" key="1">
    <citation type="submission" date="2020-06" db="EMBL/GenBank/DDBJ databases">
        <title>Long-read sequencing of DSM26481-BlokeschLab.</title>
        <authorList>
            <person name="Blokesch M."/>
        </authorList>
    </citation>
    <scope>NUCLEOTIDE SEQUENCE [LARGE SCALE GENOMIC DNA]</scope>
    <source>
        <strain evidence="1 2">DSM 26481</strain>
    </source>
</reference>
<protein>
    <submittedName>
        <fullName evidence="1">Uncharacterized protein</fullName>
    </submittedName>
</protein>
<gene>
    <name evidence="1" type="ORF">HWQ14_14695</name>
</gene>
<dbReference type="EMBL" id="CP056117">
    <property type="protein sequence ID" value="QKZ98832.1"/>
    <property type="molecule type" value="Genomic_DNA"/>
</dbReference>
<evidence type="ECO:0000313" key="1">
    <source>
        <dbReference type="EMBL" id="QKZ98832.1"/>
    </source>
</evidence>